<evidence type="ECO:0000313" key="2">
    <source>
        <dbReference type="Proteomes" id="UP001180536"/>
    </source>
</evidence>
<comment type="caution">
    <text evidence="1">The sequence shown here is derived from an EMBL/GenBank/DDBJ whole genome shotgun (WGS) entry which is preliminary data.</text>
</comment>
<keyword evidence="2" id="KW-1185">Reference proteome</keyword>
<reference evidence="1 2" key="1">
    <citation type="submission" date="2023-07" db="EMBL/GenBank/DDBJ databases">
        <title>Sorghum-associated microbial communities from plants grown in Nebraska, USA.</title>
        <authorList>
            <person name="Schachtman D."/>
        </authorList>
    </citation>
    <scope>NUCLEOTIDE SEQUENCE [LARGE SCALE GENOMIC DNA]</scope>
    <source>
        <strain evidence="1 2">BE310</strain>
    </source>
</reference>
<sequence length="36" mass="4382">MNAPLDLEVFRTWYGPVHKAFAPRWRRTRARHWSAT</sequence>
<organism evidence="1 2">
    <name type="scientific">Pelomonas aquatica</name>
    <dbReference type="NCBI Taxonomy" id="431058"/>
    <lineage>
        <taxon>Bacteria</taxon>
        <taxon>Pseudomonadati</taxon>
        <taxon>Pseudomonadota</taxon>
        <taxon>Betaproteobacteria</taxon>
        <taxon>Burkholderiales</taxon>
        <taxon>Sphaerotilaceae</taxon>
        <taxon>Roseateles</taxon>
    </lineage>
</organism>
<dbReference type="Proteomes" id="UP001180536">
    <property type="component" value="Unassembled WGS sequence"/>
</dbReference>
<name>A0ABU1Z8K4_9BURK</name>
<gene>
    <name evidence="1" type="ORF">J2X16_002289</name>
</gene>
<dbReference type="EMBL" id="JAVDXQ010000003">
    <property type="protein sequence ID" value="MDR7296942.1"/>
    <property type="molecule type" value="Genomic_DNA"/>
</dbReference>
<protein>
    <submittedName>
        <fullName evidence="1">Uncharacterized protein</fullName>
    </submittedName>
</protein>
<evidence type="ECO:0000313" key="1">
    <source>
        <dbReference type="EMBL" id="MDR7296942.1"/>
    </source>
</evidence>
<proteinExistence type="predicted"/>
<accession>A0ABU1Z8K4</accession>